<evidence type="ECO:0000256" key="4">
    <source>
        <dbReference type="ARBA" id="ARBA00022839"/>
    </source>
</evidence>
<dbReference type="GO" id="GO:0003676">
    <property type="term" value="F:nucleic acid binding"/>
    <property type="evidence" value="ECO:0007669"/>
    <property type="project" value="InterPro"/>
</dbReference>
<dbReference type="RefSeq" id="WP_154529921.1">
    <property type="nucleotide sequence ID" value="NZ_VULX01000001.1"/>
</dbReference>
<keyword evidence="2 5" id="KW-0540">Nuclease</keyword>
<keyword evidence="4 5" id="KW-0269">Exonuclease</keyword>
<reference evidence="9 10" key="1">
    <citation type="submission" date="2019-08" db="EMBL/GenBank/DDBJ databases">
        <title>In-depth cultivation of the pig gut microbiome towards novel bacterial diversity and tailored functional studies.</title>
        <authorList>
            <person name="Wylensek D."/>
            <person name="Hitch T.C.A."/>
            <person name="Clavel T."/>
        </authorList>
    </citation>
    <scope>NUCLEOTIDE SEQUENCE [LARGE SCALE GENOMIC DNA]</scope>
    <source>
        <strain evidence="9 10">WCA-383-APC-5B</strain>
    </source>
</reference>
<organism evidence="9 10">
    <name type="scientific">Inconstantimicrobium porci</name>
    <dbReference type="NCBI Taxonomy" id="2652291"/>
    <lineage>
        <taxon>Bacteria</taxon>
        <taxon>Bacillati</taxon>
        <taxon>Bacillota</taxon>
        <taxon>Clostridia</taxon>
        <taxon>Eubacteriales</taxon>
        <taxon>Clostridiaceae</taxon>
        <taxon>Inconstantimicrobium</taxon>
    </lineage>
</organism>
<proteinExistence type="inferred from homology"/>
<evidence type="ECO:0000313" key="9">
    <source>
        <dbReference type="EMBL" id="MSR90045.1"/>
    </source>
</evidence>
<feature type="domain" description="Exonuclease VII large subunit C-terminal" evidence="7">
    <location>
        <begin position="124"/>
        <end position="298"/>
    </location>
</feature>
<dbReference type="GO" id="GO:0005737">
    <property type="term" value="C:cytoplasm"/>
    <property type="evidence" value="ECO:0007669"/>
    <property type="project" value="UniProtKB-SubCell"/>
</dbReference>
<dbReference type="NCBIfam" id="TIGR00237">
    <property type="entry name" value="xseA"/>
    <property type="match status" value="1"/>
</dbReference>
<dbReference type="EC" id="3.1.11.6" evidence="5"/>
<evidence type="ECO:0000256" key="6">
    <source>
        <dbReference type="RuleBase" id="RU004355"/>
    </source>
</evidence>
<dbReference type="GO" id="GO:0008855">
    <property type="term" value="F:exodeoxyribonuclease VII activity"/>
    <property type="evidence" value="ECO:0007669"/>
    <property type="project" value="UniProtKB-UniRule"/>
</dbReference>
<dbReference type="Pfam" id="PF13742">
    <property type="entry name" value="tRNA_anti_2"/>
    <property type="match status" value="1"/>
</dbReference>
<evidence type="ECO:0000313" key="10">
    <source>
        <dbReference type="Proteomes" id="UP000460287"/>
    </source>
</evidence>
<dbReference type="GO" id="GO:0006308">
    <property type="term" value="P:DNA catabolic process"/>
    <property type="evidence" value="ECO:0007669"/>
    <property type="project" value="UniProtKB-UniRule"/>
</dbReference>
<accession>A0A7X2T0D0</accession>
<keyword evidence="10" id="KW-1185">Reference proteome</keyword>
<keyword evidence="1 5" id="KW-0963">Cytoplasm</keyword>
<comment type="function">
    <text evidence="5">Bidirectionally degrades single-stranded DNA into large acid-insoluble oligonucleotides, which are then degraded further into small acid-soluble oligonucleotides.</text>
</comment>
<dbReference type="HAMAP" id="MF_00378">
    <property type="entry name" value="Exonuc_7_L"/>
    <property type="match status" value="1"/>
</dbReference>
<dbReference type="PANTHER" id="PTHR30008">
    <property type="entry name" value="EXODEOXYRIBONUCLEASE 7 LARGE SUBUNIT"/>
    <property type="match status" value="1"/>
</dbReference>
<gene>
    <name evidence="5" type="primary">xseA</name>
    <name evidence="9" type="ORF">FYJ33_01110</name>
</gene>
<feature type="domain" description="OB-fold nucleic acid binding" evidence="8">
    <location>
        <begin position="6"/>
        <end position="100"/>
    </location>
</feature>
<comment type="catalytic activity">
    <reaction evidence="5 6">
        <text>Exonucleolytic cleavage in either 5'- to 3'- or 3'- to 5'-direction to yield nucleoside 5'-phosphates.</text>
        <dbReference type="EC" id="3.1.11.6"/>
    </reaction>
</comment>
<evidence type="ECO:0000259" key="8">
    <source>
        <dbReference type="Pfam" id="PF13742"/>
    </source>
</evidence>
<comment type="caution">
    <text evidence="9">The sequence shown here is derived from an EMBL/GenBank/DDBJ whole genome shotgun (WGS) entry which is preliminary data.</text>
</comment>
<evidence type="ECO:0000259" key="7">
    <source>
        <dbReference type="Pfam" id="PF02601"/>
    </source>
</evidence>
<dbReference type="InterPro" id="IPR025824">
    <property type="entry name" value="OB-fold_nuc-bd_dom"/>
</dbReference>
<protein>
    <recommendedName>
        <fullName evidence="5">Exodeoxyribonuclease 7 large subunit</fullName>
        <ecNumber evidence="5">3.1.11.6</ecNumber>
    </recommendedName>
    <alternativeName>
        <fullName evidence="5">Exodeoxyribonuclease VII large subunit</fullName>
        <shortName evidence="5">Exonuclease VII large subunit</shortName>
    </alternativeName>
</protein>
<dbReference type="Pfam" id="PF02601">
    <property type="entry name" value="Exonuc_VII_L"/>
    <property type="match status" value="1"/>
</dbReference>
<sequence length="397" mass="44682">MYLKTLSVSEVNEYIKKITDKDFILNNLTVKGEISNLKLHSSGHLYFSIKDENSKLSCVMFSSNVNMLDSIPYDGESVEVKGKIGIYLKEGSYQLYCISIKKAGAGLLYEKYNKLKAKLLDEGLFDDKFKKPIPYIAKNIGIVTSPTSAAVRDVIRVSKRRNTNVNLIIYPSLVQGKGASDNICKGIEYFNNNNSVDVIIVCRGGGSIEELWAFNEENVARSIFDSKIPIVSGVGHETDFTIADFVSDYRASTPSAAAEVCVVNIEDINDKIEKYMSLIKKSLNKMIADEYSSLKLYKSILNYNSPLKTIVNDKKMINDAESMLKRNINDIIKEKRDKFHHCNTLLQAYNPYAVLGKGYSIITDEEGKTLYKVDDFKEGREVRIILSDGEINKKLIN</sequence>
<comment type="similarity">
    <text evidence="5 6">Belongs to the XseA family.</text>
</comment>
<dbReference type="InterPro" id="IPR020579">
    <property type="entry name" value="Exonuc_VII_lsu_C"/>
</dbReference>
<dbReference type="InterPro" id="IPR003753">
    <property type="entry name" value="Exonuc_VII_L"/>
</dbReference>
<dbReference type="AlphaFoldDB" id="A0A7X2T0D0"/>
<dbReference type="PANTHER" id="PTHR30008:SF0">
    <property type="entry name" value="EXODEOXYRIBONUCLEASE 7 LARGE SUBUNIT"/>
    <property type="match status" value="1"/>
</dbReference>
<comment type="subcellular location">
    <subcellularLocation>
        <location evidence="5 6">Cytoplasm</location>
    </subcellularLocation>
</comment>
<evidence type="ECO:0000256" key="5">
    <source>
        <dbReference type="HAMAP-Rule" id="MF_00378"/>
    </source>
</evidence>
<evidence type="ECO:0000256" key="2">
    <source>
        <dbReference type="ARBA" id="ARBA00022722"/>
    </source>
</evidence>
<dbReference type="EMBL" id="VULX01000001">
    <property type="protein sequence ID" value="MSR90045.1"/>
    <property type="molecule type" value="Genomic_DNA"/>
</dbReference>
<comment type="subunit">
    <text evidence="5">Heterooligomer composed of large and small subunits.</text>
</comment>
<evidence type="ECO:0000256" key="1">
    <source>
        <dbReference type="ARBA" id="ARBA00022490"/>
    </source>
</evidence>
<keyword evidence="3 5" id="KW-0378">Hydrolase</keyword>
<name>A0A7X2T0D0_9CLOT</name>
<dbReference type="Proteomes" id="UP000460287">
    <property type="component" value="Unassembled WGS sequence"/>
</dbReference>
<dbReference type="GO" id="GO:0009318">
    <property type="term" value="C:exodeoxyribonuclease VII complex"/>
    <property type="evidence" value="ECO:0007669"/>
    <property type="project" value="UniProtKB-UniRule"/>
</dbReference>
<dbReference type="CDD" id="cd04489">
    <property type="entry name" value="ExoVII_LU_OBF"/>
    <property type="match status" value="1"/>
</dbReference>
<evidence type="ECO:0000256" key="3">
    <source>
        <dbReference type="ARBA" id="ARBA00022801"/>
    </source>
</evidence>